<evidence type="ECO:0000313" key="3">
    <source>
        <dbReference type="Proteomes" id="UP000244817"/>
    </source>
</evidence>
<accession>A0A2T7G1J4</accession>
<evidence type="ECO:0000313" key="2">
    <source>
        <dbReference type="EMBL" id="PVA08306.1"/>
    </source>
</evidence>
<reference evidence="2 3" key="1">
    <citation type="submission" date="2018-04" db="EMBL/GenBank/DDBJ databases">
        <title>Pelagivirga bohaiensis gen. nov., sp. nov., a bacterium isolated from the Bohai Sea.</title>
        <authorList>
            <person name="Ji X."/>
        </authorList>
    </citation>
    <scope>NUCLEOTIDE SEQUENCE [LARGE SCALE GENOMIC DNA]</scope>
    <source>
        <strain evidence="2 3">BH-SD16</strain>
    </source>
</reference>
<dbReference type="Pfam" id="PF13376">
    <property type="entry name" value="OmdA"/>
    <property type="match status" value="1"/>
</dbReference>
<feature type="domain" description="YdhG-like" evidence="1">
    <location>
        <begin position="34"/>
        <end position="125"/>
    </location>
</feature>
<organism evidence="2 3">
    <name type="scientific">Thalassorhabdomicrobium marinisediminis</name>
    <dbReference type="NCBI Taxonomy" id="2170577"/>
    <lineage>
        <taxon>Bacteria</taxon>
        <taxon>Pseudomonadati</taxon>
        <taxon>Pseudomonadota</taxon>
        <taxon>Alphaproteobacteria</taxon>
        <taxon>Rhodobacterales</taxon>
        <taxon>Paracoccaceae</taxon>
        <taxon>Thalassorhabdomicrobium</taxon>
    </lineage>
</organism>
<dbReference type="InterPro" id="IPR014922">
    <property type="entry name" value="YdhG-like"/>
</dbReference>
<dbReference type="AlphaFoldDB" id="A0A2T7G1J4"/>
<protein>
    <recommendedName>
        <fullName evidence="1">YdhG-like domain-containing protein</fullName>
    </recommendedName>
</protein>
<dbReference type="InterPro" id="IPR016786">
    <property type="entry name" value="YdeI_bac"/>
</dbReference>
<sequence>MITDIEDYFSKGCGRCKRFDTPACSVAKWHDGVIVLRRICLDAGLSEHVKWGHPVYMHAGHNIAMIGAFQNDFRFTYMNASLLKDPEGILEAPGPNTKTRSMVRFSDCRTVEAMAPVLAAYLEEAKEYADKGLKPPKTVKDHNVPDELTDALDADPELADAFAALTPGRKRGYYMHIGSAKQSVTRARRIEKLRPQIFAGKGFNER</sequence>
<dbReference type="PIRSF" id="PIRSF021308">
    <property type="entry name" value="UCP021308"/>
    <property type="match status" value="1"/>
</dbReference>
<name>A0A2T7G1J4_9RHOB</name>
<dbReference type="EMBL" id="QCYG01000001">
    <property type="protein sequence ID" value="PVA08306.1"/>
    <property type="molecule type" value="Genomic_DNA"/>
</dbReference>
<evidence type="ECO:0000259" key="1">
    <source>
        <dbReference type="Pfam" id="PF08818"/>
    </source>
</evidence>
<dbReference type="RefSeq" id="WP_108639460.1">
    <property type="nucleotide sequence ID" value="NZ_QCYG01000001.1"/>
</dbReference>
<dbReference type="SUPFAM" id="SSF159888">
    <property type="entry name" value="YdhG-like"/>
    <property type="match status" value="1"/>
</dbReference>
<dbReference type="Pfam" id="PF08818">
    <property type="entry name" value="DUF1801"/>
    <property type="match status" value="1"/>
</dbReference>
<gene>
    <name evidence="2" type="ORF">DC363_02115</name>
</gene>
<dbReference type="OrthoDB" id="214150at2"/>
<keyword evidence="3" id="KW-1185">Reference proteome</keyword>
<comment type="caution">
    <text evidence="2">The sequence shown here is derived from an EMBL/GenBank/DDBJ whole genome shotgun (WGS) entry which is preliminary data.</text>
</comment>
<dbReference type="Proteomes" id="UP000244817">
    <property type="component" value="Unassembled WGS sequence"/>
</dbReference>
<proteinExistence type="predicted"/>